<evidence type="ECO:0000256" key="2">
    <source>
        <dbReference type="ARBA" id="ARBA00010082"/>
    </source>
</evidence>
<organism evidence="9">
    <name type="scientific">Lichtheimia ramosa</name>
    <dbReference type="NCBI Taxonomy" id="688394"/>
    <lineage>
        <taxon>Eukaryota</taxon>
        <taxon>Fungi</taxon>
        <taxon>Fungi incertae sedis</taxon>
        <taxon>Mucoromycota</taxon>
        <taxon>Mucoromycotina</taxon>
        <taxon>Mucoromycetes</taxon>
        <taxon>Mucorales</taxon>
        <taxon>Lichtheimiaceae</taxon>
        <taxon>Lichtheimia</taxon>
    </lineage>
</organism>
<dbReference type="Pfam" id="PF18388">
    <property type="entry name" value="ATG29_N"/>
    <property type="match status" value="1"/>
</dbReference>
<evidence type="ECO:0000256" key="1">
    <source>
        <dbReference type="ARBA" id="ARBA00004329"/>
    </source>
</evidence>
<feature type="region of interest" description="Disordered" evidence="7">
    <location>
        <begin position="197"/>
        <end position="243"/>
    </location>
</feature>
<feature type="region of interest" description="Disordered" evidence="7">
    <location>
        <begin position="160"/>
        <end position="185"/>
    </location>
</feature>
<dbReference type="InterPro" id="IPR040666">
    <property type="entry name" value="Atg29_N"/>
</dbReference>
<evidence type="ECO:0000313" key="9">
    <source>
        <dbReference type="EMBL" id="CDS06594.1"/>
    </source>
</evidence>
<keyword evidence="6" id="KW-0072">Autophagy</keyword>
<dbReference type="AlphaFoldDB" id="A0A077WHG1"/>
<sequence length="270" mass="30845">MSLEKDTLHVVIRLPFKRPQGFIEPPQIRWTDEMEQRLRQYMSQKYTDWNYIAEQLEVPVSYLVRHAAFIYETQLRGIHQQLRMNDKSTTPPPAQRQSSKRSTPRSSETVDDQSTPTPTPDNTKPVKDDAMMLSTISNVEPRVPPIASVVEESLYKSSLQSSRSYYSAEQSLEDDQEDDEEDGDEDFAKQFEQLQMEEPAFLPVKRNDTSSFALGNARRRQVGRSDEETSRSTISLESSNASVTQSALEDALLSRLNHGSKMSSMAMSKR</sequence>
<reference evidence="9" key="1">
    <citation type="journal article" date="2014" name="Genome Announc.">
        <title>De novo whole-genome sequence and genome annotation of Lichtheimia ramosa.</title>
        <authorList>
            <person name="Linde J."/>
            <person name="Schwartze V."/>
            <person name="Binder U."/>
            <person name="Lass-Florl C."/>
            <person name="Voigt K."/>
            <person name="Horn F."/>
        </authorList>
    </citation>
    <scope>NUCLEOTIDE SEQUENCE</scope>
    <source>
        <strain evidence="9">JMRC FSU:6197</strain>
    </source>
</reference>
<dbReference type="Gene3D" id="1.10.10.2570">
    <property type="match status" value="1"/>
</dbReference>
<keyword evidence="5" id="KW-0653">Protein transport</keyword>
<dbReference type="GO" id="GO:0000407">
    <property type="term" value="C:phagophore assembly site"/>
    <property type="evidence" value="ECO:0007669"/>
    <property type="project" value="UniProtKB-SubCell"/>
</dbReference>
<dbReference type="GO" id="GO:0000045">
    <property type="term" value="P:autophagosome assembly"/>
    <property type="evidence" value="ECO:0007669"/>
    <property type="project" value="InterPro"/>
</dbReference>
<dbReference type="EMBL" id="LK023321">
    <property type="protein sequence ID" value="CDS06594.1"/>
    <property type="molecule type" value="Genomic_DNA"/>
</dbReference>
<comment type="subcellular location">
    <subcellularLocation>
        <location evidence="1">Preautophagosomal structure</location>
    </subcellularLocation>
</comment>
<feature type="compositionally biased region" description="Polar residues" evidence="7">
    <location>
        <begin position="104"/>
        <end position="122"/>
    </location>
</feature>
<feature type="compositionally biased region" description="Polar residues" evidence="7">
    <location>
        <begin position="231"/>
        <end position="243"/>
    </location>
</feature>
<feature type="domain" description="Atg29 N-terminal" evidence="8">
    <location>
        <begin position="9"/>
        <end position="58"/>
    </location>
</feature>
<evidence type="ECO:0000256" key="3">
    <source>
        <dbReference type="ARBA" id="ARBA00013784"/>
    </source>
</evidence>
<feature type="region of interest" description="Disordered" evidence="7">
    <location>
        <begin position="83"/>
        <end position="127"/>
    </location>
</feature>
<dbReference type="InterPro" id="IPR039113">
    <property type="entry name" value="ATG29"/>
</dbReference>
<gene>
    <name evidence="9" type="ORF">LRAMOSA09122</name>
</gene>
<accession>A0A077WHG1</accession>
<dbReference type="InterPro" id="IPR039362">
    <property type="entry name" value="ATG29_sf"/>
</dbReference>
<protein>
    <recommendedName>
        <fullName evidence="3">Autophagy-related protein 29</fullName>
    </recommendedName>
</protein>
<evidence type="ECO:0000256" key="5">
    <source>
        <dbReference type="ARBA" id="ARBA00022927"/>
    </source>
</evidence>
<proteinExistence type="inferred from homology"/>
<name>A0A077WHG1_9FUNG</name>
<keyword evidence="4" id="KW-0813">Transport</keyword>
<evidence type="ECO:0000259" key="8">
    <source>
        <dbReference type="Pfam" id="PF18388"/>
    </source>
</evidence>
<evidence type="ECO:0000256" key="7">
    <source>
        <dbReference type="SAM" id="MobiDB-lite"/>
    </source>
</evidence>
<dbReference type="PANTHER" id="PTHR40012:SF1">
    <property type="entry name" value="AUTOPHAGY-RELATED PROTEIN 29"/>
    <property type="match status" value="1"/>
</dbReference>
<feature type="compositionally biased region" description="Acidic residues" evidence="7">
    <location>
        <begin position="171"/>
        <end position="185"/>
    </location>
</feature>
<comment type="similarity">
    <text evidence="2">Belongs to the ATG29 family.</text>
</comment>
<evidence type="ECO:0000256" key="4">
    <source>
        <dbReference type="ARBA" id="ARBA00022448"/>
    </source>
</evidence>
<dbReference type="PANTHER" id="PTHR40012">
    <property type="entry name" value="AUTOPHAGY-RELATED PROTEIN 29"/>
    <property type="match status" value="1"/>
</dbReference>
<dbReference type="GO" id="GO:0015031">
    <property type="term" value="P:protein transport"/>
    <property type="evidence" value="ECO:0007669"/>
    <property type="project" value="UniProtKB-KW"/>
</dbReference>
<dbReference type="OrthoDB" id="21072at2759"/>
<evidence type="ECO:0000256" key="6">
    <source>
        <dbReference type="ARBA" id="ARBA00023006"/>
    </source>
</evidence>